<evidence type="ECO:0000313" key="15">
    <source>
        <dbReference type="Proteomes" id="UP000215914"/>
    </source>
</evidence>
<dbReference type="InterPro" id="IPR003616">
    <property type="entry name" value="Post-SET_dom"/>
</dbReference>
<dbReference type="InterPro" id="IPR007728">
    <property type="entry name" value="Pre-SET_dom"/>
</dbReference>
<dbReference type="EC" id="2.1.1.354" evidence="14"/>
<comment type="subcellular location">
    <subcellularLocation>
        <location evidence="1">Chromosome</location>
    </subcellularLocation>
    <subcellularLocation>
        <location evidence="8">Nucleus</location>
    </subcellularLocation>
</comment>
<feature type="compositionally biased region" description="Basic and acidic residues" evidence="9">
    <location>
        <begin position="22"/>
        <end position="38"/>
    </location>
</feature>
<evidence type="ECO:0000256" key="2">
    <source>
        <dbReference type="ARBA" id="ARBA00022454"/>
    </source>
</evidence>
<dbReference type="GO" id="GO:0005634">
    <property type="term" value="C:nucleus"/>
    <property type="evidence" value="ECO:0007669"/>
    <property type="project" value="UniProtKB-SubCell"/>
</dbReference>
<dbReference type="AlphaFoldDB" id="A0A9K3HK34"/>
<keyword evidence="15" id="KW-1185">Reference proteome</keyword>
<evidence type="ECO:0000256" key="6">
    <source>
        <dbReference type="ARBA" id="ARBA00022853"/>
    </source>
</evidence>
<dbReference type="SMART" id="SM00468">
    <property type="entry name" value="PreSET"/>
    <property type="match status" value="1"/>
</dbReference>
<reference evidence="14" key="1">
    <citation type="journal article" date="2017" name="Nature">
        <title>The sunflower genome provides insights into oil metabolism, flowering and Asterid evolution.</title>
        <authorList>
            <person name="Badouin H."/>
            <person name="Gouzy J."/>
            <person name="Grassa C.J."/>
            <person name="Murat F."/>
            <person name="Staton S.E."/>
            <person name="Cottret L."/>
            <person name="Lelandais-Briere C."/>
            <person name="Owens G.L."/>
            <person name="Carrere S."/>
            <person name="Mayjonade B."/>
            <person name="Legrand L."/>
            <person name="Gill N."/>
            <person name="Kane N.C."/>
            <person name="Bowers J.E."/>
            <person name="Hubner S."/>
            <person name="Bellec A."/>
            <person name="Berard A."/>
            <person name="Berges H."/>
            <person name="Blanchet N."/>
            <person name="Boniface M.C."/>
            <person name="Brunel D."/>
            <person name="Catrice O."/>
            <person name="Chaidir N."/>
            <person name="Claudel C."/>
            <person name="Donnadieu C."/>
            <person name="Faraut T."/>
            <person name="Fievet G."/>
            <person name="Helmstetter N."/>
            <person name="King M."/>
            <person name="Knapp S.J."/>
            <person name="Lai Z."/>
            <person name="Le Paslier M.C."/>
            <person name="Lippi Y."/>
            <person name="Lorenzon L."/>
            <person name="Mandel J.R."/>
            <person name="Marage G."/>
            <person name="Marchand G."/>
            <person name="Marquand E."/>
            <person name="Bret-Mestries E."/>
            <person name="Morien E."/>
            <person name="Nambeesan S."/>
            <person name="Nguyen T."/>
            <person name="Pegot-Espagnet P."/>
            <person name="Pouilly N."/>
            <person name="Raftis F."/>
            <person name="Sallet E."/>
            <person name="Schiex T."/>
            <person name="Thomas J."/>
            <person name="Vandecasteele C."/>
            <person name="Vares D."/>
            <person name="Vear F."/>
            <person name="Vautrin S."/>
            <person name="Crespi M."/>
            <person name="Mangin B."/>
            <person name="Burke J.M."/>
            <person name="Salse J."/>
            <person name="Munos S."/>
            <person name="Vincourt P."/>
            <person name="Rieseberg L.H."/>
            <person name="Langlade N.B."/>
        </authorList>
    </citation>
    <scope>NUCLEOTIDE SEQUENCE</scope>
    <source>
        <tissue evidence="14">Leaves</tissue>
    </source>
</reference>
<dbReference type="SUPFAM" id="SSF88697">
    <property type="entry name" value="PUA domain-like"/>
    <property type="match status" value="1"/>
</dbReference>
<evidence type="ECO:0000256" key="5">
    <source>
        <dbReference type="ARBA" id="ARBA00022691"/>
    </source>
</evidence>
<dbReference type="PROSITE" id="PS50280">
    <property type="entry name" value="SET"/>
    <property type="match status" value="1"/>
</dbReference>
<evidence type="ECO:0000256" key="1">
    <source>
        <dbReference type="ARBA" id="ARBA00004286"/>
    </source>
</evidence>
<dbReference type="PANTHER" id="PTHR45660">
    <property type="entry name" value="HISTONE-LYSINE N-METHYLTRANSFERASE SETMAR"/>
    <property type="match status" value="1"/>
</dbReference>
<feature type="domain" description="Post-SET" evidence="12">
    <location>
        <begin position="603"/>
        <end position="619"/>
    </location>
</feature>
<evidence type="ECO:0000256" key="7">
    <source>
        <dbReference type="ARBA" id="ARBA00023242"/>
    </source>
</evidence>
<evidence type="ECO:0000259" key="12">
    <source>
        <dbReference type="PROSITE" id="PS50868"/>
    </source>
</evidence>
<evidence type="ECO:0000259" key="13">
    <source>
        <dbReference type="PROSITE" id="PS51015"/>
    </source>
</evidence>
<organism evidence="14 15">
    <name type="scientific">Helianthus annuus</name>
    <name type="common">Common sunflower</name>
    <dbReference type="NCBI Taxonomy" id="4232"/>
    <lineage>
        <taxon>Eukaryota</taxon>
        <taxon>Viridiplantae</taxon>
        <taxon>Streptophyta</taxon>
        <taxon>Embryophyta</taxon>
        <taxon>Tracheophyta</taxon>
        <taxon>Spermatophyta</taxon>
        <taxon>Magnoliopsida</taxon>
        <taxon>eudicotyledons</taxon>
        <taxon>Gunneridae</taxon>
        <taxon>Pentapetalae</taxon>
        <taxon>asterids</taxon>
        <taxon>campanulids</taxon>
        <taxon>Asterales</taxon>
        <taxon>Asteraceae</taxon>
        <taxon>Asteroideae</taxon>
        <taxon>Heliantheae alliance</taxon>
        <taxon>Heliantheae</taxon>
        <taxon>Helianthus</taxon>
    </lineage>
</organism>
<proteinExistence type="predicted"/>
<dbReference type="EMBL" id="MNCJ02000327">
    <property type="protein sequence ID" value="KAF5779883.1"/>
    <property type="molecule type" value="Genomic_DNA"/>
</dbReference>
<dbReference type="InterPro" id="IPR015947">
    <property type="entry name" value="PUA-like_sf"/>
</dbReference>
<evidence type="ECO:0000259" key="11">
    <source>
        <dbReference type="PROSITE" id="PS50867"/>
    </source>
</evidence>
<dbReference type="GO" id="GO:0005694">
    <property type="term" value="C:chromosome"/>
    <property type="evidence" value="ECO:0007669"/>
    <property type="project" value="UniProtKB-SubCell"/>
</dbReference>
<keyword evidence="4 14" id="KW-0808">Transferase</keyword>
<comment type="caution">
    <text evidence="14">The sequence shown here is derived from an EMBL/GenBank/DDBJ whole genome shotgun (WGS) entry which is preliminary data.</text>
</comment>
<dbReference type="InterPro" id="IPR046341">
    <property type="entry name" value="SET_dom_sf"/>
</dbReference>
<evidence type="ECO:0000259" key="10">
    <source>
        <dbReference type="PROSITE" id="PS50280"/>
    </source>
</evidence>
<accession>A0A9K3HK34</accession>
<gene>
    <name evidence="14" type="ORF">HanXRQr2_Chr12g0564681</name>
</gene>
<dbReference type="Gene3D" id="2.30.280.10">
    <property type="entry name" value="SRA-YDG"/>
    <property type="match status" value="1"/>
</dbReference>
<dbReference type="PROSITE" id="PS50868">
    <property type="entry name" value="POST_SET"/>
    <property type="match status" value="1"/>
</dbReference>
<dbReference type="Proteomes" id="UP000215914">
    <property type="component" value="Unassembled WGS sequence"/>
</dbReference>
<dbReference type="PROSITE" id="PS51015">
    <property type="entry name" value="YDG"/>
    <property type="match status" value="1"/>
</dbReference>
<dbReference type="PROSITE" id="PS50867">
    <property type="entry name" value="PRE_SET"/>
    <property type="match status" value="1"/>
</dbReference>
<keyword evidence="5" id="KW-0949">S-adenosyl-L-methionine</keyword>
<dbReference type="GO" id="GO:0140999">
    <property type="term" value="F:histone H3K4 trimethyltransferase activity"/>
    <property type="evidence" value="ECO:0007669"/>
    <property type="project" value="UniProtKB-EC"/>
</dbReference>
<keyword evidence="7 8" id="KW-0539">Nucleus</keyword>
<dbReference type="InterPro" id="IPR036987">
    <property type="entry name" value="SRA-YDG_sf"/>
</dbReference>
<dbReference type="Gramene" id="mRNA:HanXRQr2_Chr12g0564681">
    <property type="protein sequence ID" value="mRNA:HanXRQr2_Chr12g0564681"/>
    <property type="gene ID" value="HanXRQr2_Chr12g0564681"/>
</dbReference>
<dbReference type="GO" id="GO:0008270">
    <property type="term" value="F:zinc ion binding"/>
    <property type="evidence" value="ECO:0007669"/>
    <property type="project" value="InterPro"/>
</dbReference>
<keyword evidence="3 14" id="KW-0489">Methyltransferase</keyword>
<evidence type="ECO:0000256" key="8">
    <source>
        <dbReference type="PROSITE-ProRule" id="PRU00358"/>
    </source>
</evidence>
<feature type="region of interest" description="Disordered" evidence="9">
    <location>
        <begin position="15"/>
        <end position="38"/>
    </location>
</feature>
<feature type="domain" description="Pre-SET" evidence="11">
    <location>
        <begin position="380"/>
        <end position="442"/>
    </location>
</feature>
<evidence type="ECO:0000256" key="3">
    <source>
        <dbReference type="ARBA" id="ARBA00022603"/>
    </source>
</evidence>
<dbReference type="PROSITE" id="PS51575">
    <property type="entry name" value="SAM_MT43_SUVAR39_2"/>
    <property type="match status" value="1"/>
</dbReference>
<dbReference type="SMART" id="SM00317">
    <property type="entry name" value="SET"/>
    <property type="match status" value="1"/>
</dbReference>
<name>A0A9K3HK34_HELAN</name>
<evidence type="ECO:0000256" key="4">
    <source>
        <dbReference type="ARBA" id="ARBA00022679"/>
    </source>
</evidence>
<feature type="domain" description="SET" evidence="10">
    <location>
        <begin position="445"/>
        <end position="589"/>
    </location>
</feature>
<dbReference type="Pfam" id="PF00856">
    <property type="entry name" value="SET"/>
    <property type="match status" value="1"/>
</dbReference>
<reference evidence="14" key="2">
    <citation type="submission" date="2020-06" db="EMBL/GenBank/DDBJ databases">
        <title>Helianthus annuus Genome sequencing and assembly Release 2.</title>
        <authorList>
            <person name="Gouzy J."/>
            <person name="Langlade N."/>
            <person name="Munos S."/>
        </authorList>
    </citation>
    <scope>NUCLEOTIDE SEQUENCE</scope>
    <source>
        <tissue evidence="14">Leaves</tissue>
    </source>
</reference>
<dbReference type="PANTHER" id="PTHR45660:SF95">
    <property type="entry name" value="SU(VAR)3-9-4-LIKE PROTEIN-RELATED"/>
    <property type="match status" value="1"/>
</dbReference>
<dbReference type="SMART" id="SM00466">
    <property type="entry name" value="SRA"/>
    <property type="match status" value="1"/>
</dbReference>
<dbReference type="InterPro" id="IPR003105">
    <property type="entry name" value="SRA_YDG"/>
</dbReference>
<keyword evidence="2" id="KW-0158">Chromosome</keyword>
<dbReference type="SUPFAM" id="SSF82199">
    <property type="entry name" value="SET domain"/>
    <property type="match status" value="1"/>
</dbReference>
<keyword evidence="6" id="KW-0156">Chromatin regulator</keyword>
<dbReference type="Pfam" id="PF02182">
    <property type="entry name" value="SAD_SRA"/>
    <property type="match status" value="1"/>
</dbReference>
<evidence type="ECO:0000313" key="14">
    <source>
        <dbReference type="EMBL" id="KAF5779883.1"/>
    </source>
</evidence>
<dbReference type="InterPro" id="IPR051357">
    <property type="entry name" value="H3K9_HMTase_SUVAR3-9"/>
</dbReference>
<dbReference type="InterPro" id="IPR001214">
    <property type="entry name" value="SET_dom"/>
</dbReference>
<dbReference type="Pfam" id="PF05033">
    <property type="entry name" value="Pre-SET"/>
    <property type="match status" value="1"/>
</dbReference>
<protein>
    <submittedName>
        <fullName evidence="14">Histone-lysine N-methyltransferase chromatin remodeling SET family</fullName>
        <ecNumber evidence="14">2.1.1.354</ecNumber>
    </submittedName>
</protein>
<dbReference type="InterPro" id="IPR025794">
    <property type="entry name" value="H3-K9-MeTrfase_plant"/>
</dbReference>
<sequence length="619" mass="69629">MESLGNGTLDVSVTKKFGQRVQKKESEEKKRCSPRLREIHESKRPYYGPPRKHHPPILLEGLDAAAETPSAQLSAFSYVPHTRTDKARVKKALRIYNKYYLHFFQEEYACENDTIPLAKHLDLKQKEGVCEIGGKRPDLKAISKMIECNEVLFPTKRFGHLPGIDVGYQFYSRAEMVALGLHSHWLNSIDYMGVSCKITEEFKGYTFPIAIAIVLSGEYEDNSEDIVYTGEDGNRFTGSEHQEMSCGNLALKNSMKQSIPVRVIRGHAGDNHLKIYTYDGLYKVSECWPAEGVSGFVVYKYLLKRLEGQPKLTSNQVECSNGRSRVPAKAPLMVCLDISEGQEDVHIPVVNTIDDTTITGFTYTKYNQILSNLKLPPNADGCDCKGSCKNPKRCSCARLNGVDFPYVRSNGGRLIEAKDVVFECGPNCGCGPGCINRISQQGIKYQLEVFRTSDRGWAVKTKDFIPSGAPVCEYIGELRRTNELDSVAENDYIFEIDCWQTIKGIGGRERRLGDVFDLGRRDEKEFAEPEFCVDAGRIGNVARFINHSCDPNLFVQCVLSSHHDLKLARIVLFASDDIAPMQELTYDYGYALDSVVDKNGKVRMLPCHCGTSECRKRLY</sequence>
<dbReference type="GO" id="GO:0032259">
    <property type="term" value="P:methylation"/>
    <property type="evidence" value="ECO:0007669"/>
    <property type="project" value="UniProtKB-KW"/>
</dbReference>
<evidence type="ECO:0000256" key="9">
    <source>
        <dbReference type="SAM" id="MobiDB-lite"/>
    </source>
</evidence>
<dbReference type="Gene3D" id="2.170.270.10">
    <property type="entry name" value="SET domain"/>
    <property type="match status" value="1"/>
</dbReference>
<feature type="domain" description="YDG" evidence="13">
    <location>
        <begin position="159"/>
        <end position="305"/>
    </location>
</feature>